<dbReference type="Gene3D" id="2.60.40.650">
    <property type="match status" value="1"/>
</dbReference>
<sequence length="605" mass="61304">MSAKRSPRSPRPADPASGPSTAGAWEGTARARPFPGRWTGPVVGLLVVGAALGAAQLAAAAVRSSPPVVAVGDAVVELSPTWLVETAITLFGTADKAVLLAGIVAVLAVSGGALGAVALRRPSVGFAGLAAFAAAGLAATWLRRADDPGAALPVVCAALAGAAALAVLLRSAGRTGGDAPRTGADGRDASGRGPGGTGDADAAPGTAPGPVTDADTRTAGAGEGGGARRSAGDDGSGGPSAPAGGDGTAPSGAGRRFVLTAAGVLAASGAAGTLGLRLPALLGGSSGRPAPALPAAAVPLPVLPAGTDLGIPGLTPFSTPADEFYRIDTALAVPRIDASRWVLRVHGRVERPFEIDMEELLGLPLVEADITLSCVSNPVGGDLVGNTRWLGYPLADLLRRAGVRADADQILSTSQDGWTCGTPTEVVMDGRDALLAVGMGGRPLPREHGFPARMVVPGLFGYVSATKWITDIELTRFADRQAYWSDRGWAERGPVKTMSRVDVPGDFTRTAAGDVVLAGVAWSQHTGIDAVEVRVDDGEWWPAELARTPGADTWVQWVAETRVGPGMHAVEVRATDSSGYIQSSDEVETIPDGAEGRHRIRFTAE</sequence>
<dbReference type="PANTHER" id="PTHR19372:SF7">
    <property type="entry name" value="SULFITE OXIDASE, MITOCHONDRIAL"/>
    <property type="match status" value="1"/>
</dbReference>
<name>A0ABU7KJV6_9ACTN</name>
<comment type="caution">
    <text evidence="4">The sequence shown here is derived from an EMBL/GenBank/DDBJ whole genome shotgun (WGS) entry which is preliminary data.</text>
</comment>
<keyword evidence="2" id="KW-1133">Transmembrane helix</keyword>
<dbReference type="Pfam" id="PF00174">
    <property type="entry name" value="Oxidored_molyb"/>
    <property type="match status" value="1"/>
</dbReference>
<feature type="compositionally biased region" description="Low complexity" evidence="1">
    <location>
        <begin position="239"/>
        <end position="250"/>
    </location>
</feature>
<accession>A0ABU7KJV6</accession>
<evidence type="ECO:0000313" key="4">
    <source>
        <dbReference type="EMBL" id="MEE2049575.1"/>
    </source>
</evidence>
<feature type="transmembrane region" description="Helical" evidence="2">
    <location>
        <begin position="150"/>
        <end position="169"/>
    </location>
</feature>
<organism evidence="4 5">
    <name type="scientific">Nocardiopsis tropica</name>
    <dbReference type="NCBI Taxonomy" id="109330"/>
    <lineage>
        <taxon>Bacteria</taxon>
        <taxon>Bacillati</taxon>
        <taxon>Actinomycetota</taxon>
        <taxon>Actinomycetes</taxon>
        <taxon>Streptosporangiales</taxon>
        <taxon>Nocardiopsidaceae</taxon>
        <taxon>Nocardiopsis</taxon>
    </lineage>
</organism>
<proteinExistence type="predicted"/>
<gene>
    <name evidence="4" type="ORF">Q8A49_03600</name>
</gene>
<dbReference type="RefSeq" id="WP_330156835.1">
    <property type="nucleotide sequence ID" value="NZ_BAAAJA010000014.1"/>
</dbReference>
<dbReference type="InterPro" id="IPR036374">
    <property type="entry name" value="OxRdtase_Mopterin-bd_sf"/>
</dbReference>
<dbReference type="InterPro" id="IPR000572">
    <property type="entry name" value="OxRdtase_Mopterin-bd_dom"/>
</dbReference>
<evidence type="ECO:0000256" key="1">
    <source>
        <dbReference type="SAM" id="MobiDB-lite"/>
    </source>
</evidence>
<keyword evidence="2" id="KW-0472">Membrane</keyword>
<feature type="transmembrane region" description="Helical" evidence="2">
    <location>
        <begin position="97"/>
        <end position="119"/>
    </location>
</feature>
<keyword evidence="2" id="KW-0812">Transmembrane</keyword>
<feature type="region of interest" description="Disordered" evidence="1">
    <location>
        <begin position="174"/>
        <end position="250"/>
    </location>
</feature>
<feature type="domain" description="Oxidoreductase molybdopterin-binding" evidence="3">
    <location>
        <begin position="331"/>
        <end position="484"/>
    </location>
</feature>
<evidence type="ECO:0000313" key="5">
    <source>
        <dbReference type="Proteomes" id="UP001348641"/>
    </source>
</evidence>
<protein>
    <submittedName>
        <fullName evidence="4">Molybdopterin-dependent oxidoreductase</fullName>
    </submittedName>
</protein>
<feature type="transmembrane region" description="Helical" evidence="2">
    <location>
        <begin position="126"/>
        <end position="144"/>
    </location>
</feature>
<feature type="compositionally biased region" description="Low complexity" evidence="1">
    <location>
        <begin position="199"/>
        <end position="220"/>
    </location>
</feature>
<dbReference type="EMBL" id="JAUUCC010000005">
    <property type="protein sequence ID" value="MEE2049575.1"/>
    <property type="molecule type" value="Genomic_DNA"/>
</dbReference>
<dbReference type="InterPro" id="IPR014756">
    <property type="entry name" value="Ig_E-set"/>
</dbReference>
<dbReference type="SUPFAM" id="SSF81296">
    <property type="entry name" value="E set domains"/>
    <property type="match status" value="1"/>
</dbReference>
<dbReference type="PANTHER" id="PTHR19372">
    <property type="entry name" value="SULFITE REDUCTASE"/>
    <property type="match status" value="1"/>
</dbReference>
<dbReference type="Proteomes" id="UP001348641">
    <property type="component" value="Unassembled WGS sequence"/>
</dbReference>
<reference evidence="4 5" key="1">
    <citation type="submission" date="2023-07" db="EMBL/GenBank/DDBJ databases">
        <authorList>
            <person name="Girao M."/>
            <person name="Carvalho M.F."/>
        </authorList>
    </citation>
    <scope>NUCLEOTIDE SEQUENCE [LARGE SCALE GENOMIC DNA]</scope>
    <source>
        <strain evidence="4 5">66/93</strain>
    </source>
</reference>
<evidence type="ECO:0000259" key="3">
    <source>
        <dbReference type="Pfam" id="PF00174"/>
    </source>
</evidence>
<feature type="region of interest" description="Disordered" evidence="1">
    <location>
        <begin position="1"/>
        <end position="30"/>
    </location>
</feature>
<evidence type="ECO:0000256" key="2">
    <source>
        <dbReference type="SAM" id="Phobius"/>
    </source>
</evidence>
<dbReference type="Gene3D" id="3.90.420.10">
    <property type="entry name" value="Oxidoreductase, molybdopterin-binding domain"/>
    <property type="match status" value="1"/>
</dbReference>
<feature type="transmembrane region" description="Helical" evidence="2">
    <location>
        <begin position="42"/>
        <end position="62"/>
    </location>
</feature>
<dbReference type="SUPFAM" id="SSF56524">
    <property type="entry name" value="Oxidoreductase molybdopterin-binding domain"/>
    <property type="match status" value="1"/>
</dbReference>